<evidence type="ECO:0000313" key="1">
    <source>
        <dbReference type="EMBL" id="KAH3814199.1"/>
    </source>
</evidence>
<proteinExistence type="predicted"/>
<reference evidence="1" key="1">
    <citation type="journal article" date="2019" name="bioRxiv">
        <title>The Genome of the Zebra Mussel, Dreissena polymorpha: A Resource for Invasive Species Research.</title>
        <authorList>
            <person name="McCartney M.A."/>
            <person name="Auch B."/>
            <person name="Kono T."/>
            <person name="Mallez S."/>
            <person name="Zhang Y."/>
            <person name="Obille A."/>
            <person name="Becker A."/>
            <person name="Abrahante J.E."/>
            <person name="Garbe J."/>
            <person name="Badalamenti J.P."/>
            <person name="Herman A."/>
            <person name="Mangelson H."/>
            <person name="Liachko I."/>
            <person name="Sullivan S."/>
            <person name="Sone E.D."/>
            <person name="Koren S."/>
            <person name="Silverstein K.A.T."/>
            <person name="Beckman K.B."/>
            <person name="Gohl D.M."/>
        </authorList>
    </citation>
    <scope>NUCLEOTIDE SEQUENCE</scope>
    <source>
        <strain evidence="1">Duluth1</strain>
        <tissue evidence="1">Whole animal</tissue>
    </source>
</reference>
<name>A0A9D4GEN9_DREPO</name>
<dbReference type="AlphaFoldDB" id="A0A9D4GEN9"/>
<dbReference type="Proteomes" id="UP000828390">
    <property type="component" value="Unassembled WGS sequence"/>
</dbReference>
<reference evidence="1" key="2">
    <citation type="submission" date="2020-11" db="EMBL/GenBank/DDBJ databases">
        <authorList>
            <person name="McCartney M.A."/>
            <person name="Auch B."/>
            <person name="Kono T."/>
            <person name="Mallez S."/>
            <person name="Becker A."/>
            <person name="Gohl D.M."/>
            <person name="Silverstein K.A.T."/>
            <person name="Koren S."/>
            <person name="Bechman K.B."/>
            <person name="Herman A."/>
            <person name="Abrahante J.E."/>
            <person name="Garbe J."/>
        </authorList>
    </citation>
    <scope>NUCLEOTIDE SEQUENCE</scope>
    <source>
        <strain evidence="1">Duluth1</strain>
        <tissue evidence="1">Whole animal</tissue>
    </source>
</reference>
<gene>
    <name evidence="1" type="ORF">DPMN_142693</name>
</gene>
<accession>A0A9D4GEN9</accession>
<sequence length="193" mass="22040">MKFHDPRQGLNMFKKHGGGYNVRGYDRGYNVGLRGGIMWEGVKYVGKKLGGGGGGSERGYNVGRGIMWGGIMGGEREGGYNREMLKKIEREVRWEGGIMWGTMFKKWAWAKNGSPLGSHVFQANVTIFEIIYDIIENNLLTKFHEDWKINVASKELTRQMLMAHDRRRTTDKKRSQKLTMSMLCSGELINSHF</sequence>
<evidence type="ECO:0000313" key="2">
    <source>
        <dbReference type="Proteomes" id="UP000828390"/>
    </source>
</evidence>
<organism evidence="1 2">
    <name type="scientific">Dreissena polymorpha</name>
    <name type="common">Zebra mussel</name>
    <name type="synonym">Mytilus polymorpha</name>
    <dbReference type="NCBI Taxonomy" id="45954"/>
    <lineage>
        <taxon>Eukaryota</taxon>
        <taxon>Metazoa</taxon>
        <taxon>Spiralia</taxon>
        <taxon>Lophotrochozoa</taxon>
        <taxon>Mollusca</taxon>
        <taxon>Bivalvia</taxon>
        <taxon>Autobranchia</taxon>
        <taxon>Heteroconchia</taxon>
        <taxon>Euheterodonta</taxon>
        <taxon>Imparidentia</taxon>
        <taxon>Neoheterodontei</taxon>
        <taxon>Myida</taxon>
        <taxon>Dreissenoidea</taxon>
        <taxon>Dreissenidae</taxon>
        <taxon>Dreissena</taxon>
    </lineage>
</organism>
<dbReference type="EMBL" id="JAIWYP010000006">
    <property type="protein sequence ID" value="KAH3814199.1"/>
    <property type="molecule type" value="Genomic_DNA"/>
</dbReference>
<keyword evidence="2" id="KW-1185">Reference proteome</keyword>
<comment type="caution">
    <text evidence="1">The sequence shown here is derived from an EMBL/GenBank/DDBJ whole genome shotgun (WGS) entry which is preliminary data.</text>
</comment>
<protein>
    <submittedName>
        <fullName evidence="1">Uncharacterized protein</fullName>
    </submittedName>
</protein>